<reference evidence="2" key="1">
    <citation type="submission" date="2021-10" db="EMBL/GenBank/DDBJ databases">
        <title>Streptomyces nigrumlapis sp.nov.,an antimicrobial producing actinobacterium isolated from Black Gobi rocks.</title>
        <authorList>
            <person name="Wen Y."/>
            <person name="Zhang W."/>
            <person name="Liu X.G."/>
        </authorList>
    </citation>
    <scope>NUCLEOTIDE SEQUENCE</scope>
    <source>
        <strain evidence="2">ST13-2-2</strain>
    </source>
</reference>
<dbReference type="EMBL" id="CP086322">
    <property type="protein sequence ID" value="UQA92281.1"/>
    <property type="molecule type" value="Genomic_DNA"/>
</dbReference>
<dbReference type="Proteomes" id="UP000830115">
    <property type="component" value="Chromosome"/>
</dbReference>
<name>A0ABY4M7C0_9ACTN</name>
<proteinExistence type="predicted"/>
<feature type="region of interest" description="Disordered" evidence="1">
    <location>
        <begin position="89"/>
        <end position="160"/>
    </location>
</feature>
<evidence type="ECO:0000313" key="3">
    <source>
        <dbReference type="Proteomes" id="UP000830115"/>
    </source>
</evidence>
<sequence length="176" mass="19331">MRPLSAPDAPRVKAHRRQHHEGILPPALLWWVGGLDSLVLLDGHDRLAAALAEGGRPAALALARERPERRVRWAVQPIVRDYEERLAPLERARGLSRDRGTGGPTERGSRGRLTGIEGPADGDRGPEEGPAERGSRDRPNRSPRQTPFPLRPPLSGMPAPALRLIPLPAAWAVWRT</sequence>
<keyword evidence="3" id="KW-1185">Reference proteome</keyword>
<accession>A0ABY4M7C0</accession>
<protein>
    <submittedName>
        <fullName evidence="2">Uncharacterized protein</fullName>
    </submittedName>
</protein>
<feature type="compositionally biased region" description="Basic and acidic residues" evidence="1">
    <location>
        <begin position="121"/>
        <end position="140"/>
    </location>
</feature>
<gene>
    <name evidence="2" type="ORF">K9S39_10895</name>
</gene>
<evidence type="ECO:0000313" key="2">
    <source>
        <dbReference type="EMBL" id="UQA92281.1"/>
    </source>
</evidence>
<feature type="compositionally biased region" description="Basic and acidic residues" evidence="1">
    <location>
        <begin position="89"/>
        <end position="100"/>
    </location>
</feature>
<organism evidence="2 3">
    <name type="scientific">Streptomyces halobius</name>
    <dbReference type="NCBI Taxonomy" id="2879846"/>
    <lineage>
        <taxon>Bacteria</taxon>
        <taxon>Bacillati</taxon>
        <taxon>Actinomycetota</taxon>
        <taxon>Actinomycetes</taxon>
        <taxon>Kitasatosporales</taxon>
        <taxon>Streptomycetaceae</taxon>
        <taxon>Streptomyces</taxon>
    </lineage>
</organism>
<dbReference type="RefSeq" id="WP_248863145.1">
    <property type="nucleotide sequence ID" value="NZ_CP086322.1"/>
</dbReference>
<evidence type="ECO:0000256" key="1">
    <source>
        <dbReference type="SAM" id="MobiDB-lite"/>
    </source>
</evidence>